<dbReference type="AlphaFoldDB" id="A0A8D8SC25"/>
<sequence>MLAQPTIFCPLSLLMMFTYLIQLTPACPRIHCFRLPLMWLLPSLFWLLSHYLTTHMFLFLALIPSCGCFFSSRRPVWYTVWCLCVKKRILKKHFEKKHFK</sequence>
<accession>A0A8D8SC25</accession>
<name>A0A8D8SC25_9HEMI</name>
<organism evidence="2">
    <name type="scientific">Cacopsylla melanoneura</name>
    <dbReference type="NCBI Taxonomy" id="428564"/>
    <lineage>
        <taxon>Eukaryota</taxon>
        <taxon>Metazoa</taxon>
        <taxon>Ecdysozoa</taxon>
        <taxon>Arthropoda</taxon>
        <taxon>Hexapoda</taxon>
        <taxon>Insecta</taxon>
        <taxon>Pterygota</taxon>
        <taxon>Neoptera</taxon>
        <taxon>Paraneoptera</taxon>
        <taxon>Hemiptera</taxon>
        <taxon>Sternorrhyncha</taxon>
        <taxon>Psylloidea</taxon>
        <taxon>Psyllidae</taxon>
        <taxon>Psyllinae</taxon>
        <taxon>Cacopsylla</taxon>
    </lineage>
</organism>
<proteinExistence type="predicted"/>
<evidence type="ECO:0000256" key="1">
    <source>
        <dbReference type="SAM" id="Phobius"/>
    </source>
</evidence>
<keyword evidence="1" id="KW-1133">Transmembrane helix</keyword>
<feature type="transmembrane region" description="Helical" evidence="1">
    <location>
        <begin position="7"/>
        <end position="24"/>
    </location>
</feature>
<feature type="transmembrane region" description="Helical" evidence="1">
    <location>
        <begin position="44"/>
        <end position="70"/>
    </location>
</feature>
<keyword evidence="1" id="KW-0812">Transmembrane</keyword>
<protein>
    <submittedName>
        <fullName evidence="2">Uncharacterized protein</fullName>
    </submittedName>
</protein>
<reference evidence="2" key="1">
    <citation type="submission" date="2021-05" db="EMBL/GenBank/DDBJ databases">
        <authorList>
            <person name="Alioto T."/>
            <person name="Alioto T."/>
            <person name="Gomez Garrido J."/>
        </authorList>
    </citation>
    <scope>NUCLEOTIDE SEQUENCE</scope>
</reference>
<keyword evidence="1" id="KW-0472">Membrane</keyword>
<evidence type="ECO:0000313" key="2">
    <source>
        <dbReference type="EMBL" id="CAG6665077.1"/>
    </source>
</evidence>
<dbReference type="EMBL" id="HBUF01209371">
    <property type="protein sequence ID" value="CAG6665077.1"/>
    <property type="molecule type" value="Transcribed_RNA"/>
</dbReference>